<organism evidence="4 5">
    <name type="scientific">Porites evermanni</name>
    <dbReference type="NCBI Taxonomy" id="104178"/>
    <lineage>
        <taxon>Eukaryota</taxon>
        <taxon>Metazoa</taxon>
        <taxon>Cnidaria</taxon>
        <taxon>Anthozoa</taxon>
        <taxon>Hexacorallia</taxon>
        <taxon>Scleractinia</taxon>
        <taxon>Fungiina</taxon>
        <taxon>Poritidae</taxon>
        <taxon>Porites</taxon>
    </lineage>
</organism>
<dbReference type="InterPro" id="IPR048280">
    <property type="entry name" value="COX6B-like"/>
</dbReference>
<dbReference type="PANTHER" id="PTHR46690">
    <property type="entry name" value="CYTOCHROME C OXIDASE ASSEMBLY FACTOR 6 HOMOLOG"/>
    <property type="match status" value="1"/>
</dbReference>
<comment type="caution">
    <text evidence="4">The sequence shown here is derived from an EMBL/GenBank/DDBJ whole genome shotgun (WGS) entry which is preliminary data.</text>
</comment>
<evidence type="ECO:0000313" key="5">
    <source>
        <dbReference type="Proteomes" id="UP001159427"/>
    </source>
</evidence>
<keyword evidence="2" id="KW-0496">Mitochondrion</keyword>
<dbReference type="PROSITE" id="PS51808">
    <property type="entry name" value="CHCH"/>
    <property type="match status" value="1"/>
</dbReference>
<sequence length="81" mass="9295">MPAPTGEERRKCHAARDSYFACLSLNGNSEEACSKEKELYNSLCPAAWVTYFAKKRVYDEYKKKLNTEGFKPKDEQPPQNS</sequence>
<protein>
    <submittedName>
        <fullName evidence="4">Uncharacterized protein</fullName>
    </submittedName>
</protein>
<dbReference type="Proteomes" id="UP001159427">
    <property type="component" value="Unassembled WGS sequence"/>
</dbReference>
<dbReference type="InterPro" id="IPR036549">
    <property type="entry name" value="CX6/COA6-like_sf"/>
</dbReference>
<dbReference type="InterPro" id="IPR042289">
    <property type="entry name" value="COA6"/>
</dbReference>
<evidence type="ECO:0000256" key="2">
    <source>
        <dbReference type="ARBA" id="ARBA00023128"/>
    </source>
</evidence>
<reference evidence="4 5" key="1">
    <citation type="submission" date="2022-05" db="EMBL/GenBank/DDBJ databases">
        <authorList>
            <consortium name="Genoscope - CEA"/>
            <person name="William W."/>
        </authorList>
    </citation>
    <scope>NUCLEOTIDE SEQUENCE [LARGE SCALE GENOMIC DNA]</scope>
</reference>
<evidence type="ECO:0000256" key="3">
    <source>
        <dbReference type="ARBA" id="ARBA00023157"/>
    </source>
</evidence>
<evidence type="ECO:0000256" key="1">
    <source>
        <dbReference type="ARBA" id="ARBA00004173"/>
    </source>
</evidence>
<dbReference type="EMBL" id="CALNXI010000039">
    <property type="protein sequence ID" value="CAH3016310.1"/>
    <property type="molecule type" value="Genomic_DNA"/>
</dbReference>
<dbReference type="SUPFAM" id="SSF47694">
    <property type="entry name" value="Cytochrome c oxidase subunit h"/>
    <property type="match status" value="1"/>
</dbReference>
<name>A0ABN8LL91_9CNID</name>
<gene>
    <name evidence="4" type="ORF">PEVE_00028183</name>
</gene>
<proteinExistence type="predicted"/>
<evidence type="ECO:0000313" key="4">
    <source>
        <dbReference type="EMBL" id="CAH3016310.1"/>
    </source>
</evidence>
<comment type="subcellular location">
    <subcellularLocation>
        <location evidence="1">Mitochondrion</location>
    </subcellularLocation>
</comment>
<dbReference type="PANTHER" id="PTHR46690:SF1">
    <property type="entry name" value="CYTOCHROME C OXIDASE ASSEMBLY FACTOR 6 HOMOLOG"/>
    <property type="match status" value="1"/>
</dbReference>
<keyword evidence="3" id="KW-1015">Disulfide bond</keyword>
<dbReference type="Pfam" id="PF02297">
    <property type="entry name" value="COX6B"/>
    <property type="match status" value="1"/>
</dbReference>
<dbReference type="Gene3D" id="1.10.10.140">
    <property type="entry name" value="Cytochrome c oxidase, subunit VIb"/>
    <property type="match status" value="1"/>
</dbReference>
<keyword evidence="5" id="KW-1185">Reference proteome</keyword>
<accession>A0ABN8LL91</accession>